<name>A0A5B6X0G7_9ROSI</name>
<protein>
    <submittedName>
        <fullName evidence="3">Retrovirus-related Pol polyprotein from transposon TNT 1-94</fullName>
    </submittedName>
</protein>
<feature type="domain" description="Reverse transcriptase Ty1/copia-type" evidence="2">
    <location>
        <begin position="54"/>
        <end position="165"/>
    </location>
</feature>
<dbReference type="Pfam" id="PF07727">
    <property type="entry name" value="RVT_2"/>
    <property type="match status" value="1"/>
</dbReference>
<proteinExistence type="predicted"/>
<dbReference type="Proteomes" id="UP000325315">
    <property type="component" value="Unassembled WGS sequence"/>
</dbReference>
<evidence type="ECO:0000259" key="2">
    <source>
        <dbReference type="Pfam" id="PF07727"/>
    </source>
</evidence>
<dbReference type="OrthoDB" id="1740642at2759"/>
<dbReference type="AlphaFoldDB" id="A0A5B6X0G7"/>
<evidence type="ECO:0000313" key="3">
    <source>
        <dbReference type="EMBL" id="KAA3487268.1"/>
    </source>
</evidence>
<sequence>MNYTEVFTPFARHDIIRLMIALTICQIDILIWILGGRESSIWNKTSSTCLVWSHLRLFFLKARFQKCPHEHTLLLKLEIMGKYSLCDYMLMTFFFFGNDSVMFDDCNKFMIDEFEMSDLGKMHYFFGLKVMQSNDEIYVSQKKYVREILDRFKMTNYNSINTPTEVALKLIKEGDGEKVDSTLYKQIVGNLMYLIATRPNIMYSVSLISRHIESLTKKHLLVFKRILHYLQGTKDFGIFYKKGEKSDMICFIEEIKMIEGQLKGLFHGHLRRIPLLHYQAQKLNLLLLQLVLVKLFGLGESMNN</sequence>
<comment type="caution">
    <text evidence="3">The sequence shown here is derived from an EMBL/GenBank/DDBJ whole genome shotgun (WGS) entry which is preliminary data.</text>
</comment>
<keyword evidence="1" id="KW-0812">Transmembrane</keyword>
<evidence type="ECO:0000313" key="4">
    <source>
        <dbReference type="Proteomes" id="UP000325315"/>
    </source>
</evidence>
<gene>
    <name evidence="3" type="ORF">EPI10_031106</name>
</gene>
<organism evidence="3 4">
    <name type="scientific">Gossypium australe</name>
    <dbReference type="NCBI Taxonomy" id="47621"/>
    <lineage>
        <taxon>Eukaryota</taxon>
        <taxon>Viridiplantae</taxon>
        <taxon>Streptophyta</taxon>
        <taxon>Embryophyta</taxon>
        <taxon>Tracheophyta</taxon>
        <taxon>Spermatophyta</taxon>
        <taxon>Magnoliopsida</taxon>
        <taxon>eudicotyledons</taxon>
        <taxon>Gunneridae</taxon>
        <taxon>Pentapetalae</taxon>
        <taxon>rosids</taxon>
        <taxon>malvids</taxon>
        <taxon>Malvales</taxon>
        <taxon>Malvaceae</taxon>
        <taxon>Malvoideae</taxon>
        <taxon>Gossypium</taxon>
    </lineage>
</organism>
<feature type="transmembrane region" description="Helical" evidence="1">
    <location>
        <begin position="15"/>
        <end position="34"/>
    </location>
</feature>
<dbReference type="PANTHER" id="PTHR11439:SF517">
    <property type="entry name" value="CYSTEINE-RICH RLK (RECEPTOR-LIKE PROTEIN KINASE) 8"/>
    <property type="match status" value="1"/>
</dbReference>
<keyword evidence="1" id="KW-0472">Membrane</keyword>
<keyword evidence="4" id="KW-1185">Reference proteome</keyword>
<keyword evidence="1" id="KW-1133">Transmembrane helix</keyword>
<dbReference type="PANTHER" id="PTHR11439">
    <property type="entry name" value="GAG-POL-RELATED RETROTRANSPOSON"/>
    <property type="match status" value="1"/>
</dbReference>
<evidence type="ECO:0000256" key="1">
    <source>
        <dbReference type="SAM" id="Phobius"/>
    </source>
</evidence>
<dbReference type="InterPro" id="IPR013103">
    <property type="entry name" value="RVT_2"/>
</dbReference>
<accession>A0A5B6X0G7</accession>
<dbReference type="EMBL" id="SMMG02000001">
    <property type="protein sequence ID" value="KAA3487268.1"/>
    <property type="molecule type" value="Genomic_DNA"/>
</dbReference>
<reference evidence="4" key="1">
    <citation type="journal article" date="2019" name="Plant Biotechnol. J.">
        <title>Genome sequencing of the Australian wild diploid species Gossypium australe highlights disease resistance and delayed gland morphogenesis.</title>
        <authorList>
            <person name="Cai Y."/>
            <person name="Cai X."/>
            <person name="Wang Q."/>
            <person name="Wang P."/>
            <person name="Zhang Y."/>
            <person name="Cai C."/>
            <person name="Xu Y."/>
            <person name="Wang K."/>
            <person name="Zhou Z."/>
            <person name="Wang C."/>
            <person name="Geng S."/>
            <person name="Li B."/>
            <person name="Dong Q."/>
            <person name="Hou Y."/>
            <person name="Wang H."/>
            <person name="Ai P."/>
            <person name="Liu Z."/>
            <person name="Yi F."/>
            <person name="Sun M."/>
            <person name="An G."/>
            <person name="Cheng J."/>
            <person name="Zhang Y."/>
            <person name="Shi Q."/>
            <person name="Xie Y."/>
            <person name="Shi X."/>
            <person name="Chang Y."/>
            <person name="Huang F."/>
            <person name="Chen Y."/>
            <person name="Hong S."/>
            <person name="Mi L."/>
            <person name="Sun Q."/>
            <person name="Zhang L."/>
            <person name="Zhou B."/>
            <person name="Peng R."/>
            <person name="Zhang X."/>
            <person name="Liu F."/>
        </authorList>
    </citation>
    <scope>NUCLEOTIDE SEQUENCE [LARGE SCALE GENOMIC DNA]</scope>
    <source>
        <strain evidence="4">cv. PA1801</strain>
    </source>
</reference>